<feature type="compositionally biased region" description="Basic and acidic residues" evidence="1">
    <location>
        <begin position="45"/>
        <end position="54"/>
    </location>
</feature>
<proteinExistence type="predicted"/>
<evidence type="ECO:0000313" key="3">
    <source>
        <dbReference type="Proteomes" id="UP000225314"/>
    </source>
</evidence>
<accession>A0A1S5NPS9</accession>
<evidence type="ECO:0000256" key="1">
    <source>
        <dbReference type="SAM" id="MobiDB-lite"/>
    </source>
</evidence>
<evidence type="ECO:0008006" key="4">
    <source>
        <dbReference type="Google" id="ProtNLM"/>
    </source>
</evidence>
<reference evidence="2 3" key="1">
    <citation type="journal article" date="2017" name="Appl. Microbiol. Biotechnol.">
        <title>The temperate Burkholderia phage AP3 of the Peduovirinae shows efficient antimicrobial activity against B. cenocepacia of the IIIA lineage.</title>
        <authorList>
            <person name="Roszniowski B."/>
            <person name="Latka A."/>
            <person name="Maciejewska B."/>
            <person name="Vandenheuvel D."/>
            <person name="Olszak T."/>
            <person name="Briers Y."/>
            <person name="Holt G.S."/>
            <person name="Valvano M.A."/>
            <person name="Lavigne R."/>
            <person name="Smith D.L."/>
            <person name="Drulis-Kawa Z."/>
        </authorList>
    </citation>
    <scope>NUCLEOTIDE SEQUENCE [LARGE SCALE GENOMIC DNA]</scope>
</reference>
<gene>
    <name evidence="2" type="ORF">vB_BceM_AP3_0028</name>
</gene>
<dbReference type="Pfam" id="PF10122">
    <property type="entry name" value="Zn_ribbon_Com"/>
    <property type="match status" value="1"/>
</dbReference>
<dbReference type="EMBL" id="KP966108">
    <property type="protein sequence ID" value="AKA61149.1"/>
    <property type="molecule type" value="Genomic_DNA"/>
</dbReference>
<keyword evidence="3" id="KW-1185">Reference proteome</keyword>
<evidence type="ECO:0000313" key="2">
    <source>
        <dbReference type="EMBL" id="AKA61149.1"/>
    </source>
</evidence>
<organism evidence="2 3">
    <name type="scientific">Burkholderia phage AP3</name>
    <dbReference type="NCBI Taxonomy" id="1636201"/>
    <lineage>
        <taxon>Viruses</taxon>
        <taxon>Duplodnaviria</taxon>
        <taxon>Heunggongvirae</taxon>
        <taxon>Uroviricota</taxon>
        <taxon>Caudoviricetes</taxon>
        <taxon>Peduoviridae</taxon>
        <taxon>Aptresvirus</taxon>
        <taxon>Aptresvirus AP3</taxon>
    </lineage>
</organism>
<dbReference type="InterPro" id="IPR019294">
    <property type="entry name" value="Translation_reg_Com"/>
</dbReference>
<sequence length="60" mass="6549">MQDIRCGSCNRKLGAGEYVRLTIKCPRCGAMNILRATSPLPAGHRASDTRDSPHATHSLR</sequence>
<feature type="region of interest" description="Disordered" evidence="1">
    <location>
        <begin position="39"/>
        <end position="60"/>
    </location>
</feature>
<dbReference type="Proteomes" id="UP000225314">
    <property type="component" value="Segment"/>
</dbReference>
<name>A0A1S5NPS9_9CAUD</name>
<protein>
    <recommendedName>
        <fullName evidence="4">Com family DNA-binding transcriptional regulator</fullName>
    </recommendedName>
</protein>